<dbReference type="RefSeq" id="WP_105191283.1">
    <property type="nucleotide sequence ID" value="NZ_PTQZ01000029.1"/>
</dbReference>
<dbReference type="InterPro" id="IPR006027">
    <property type="entry name" value="NusB_RsmB_TIM44"/>
</dbReference>
<keyword evidence="9" id="KW-1185">Reference proteome</keyword>
<evidence type="ECO:0000313" key="9">
    <source>
        <dbReference type="Proteomes" id="UP000243900"/>
    </source>
</evidence>
<evidence type="ECO:0000256" key="3">
    <source>
        <dbReference type="ARBA" id="ARBA00022884"/>
    </source>
</evidence>
<dbReference type="Proteomes" id="UP000243900">
    <property type="component" value="Unassembled WGS sequence"/>
</dbReference>
<proteinExistence type="inferred from homology"/>
<comment type="caution">
    <text evidence="8">The sequence shown here is derived from an EMBL/GenBank/DDBJ whole genome shotgun (WGS) entry which is preliminary data.</text>
</comment>
<name>A0A2P6AU68_9GAMM</name>
<dbReference type="GO" id="GO:0005829">
    <property type="term" value="C:cytosol"/>
    <property type="evidence" value="ECO:0007669"/>
    <property type="project" value="TreeGrafter"/>
</dbReference>
<dbReference type="Gene3D" id="1.10.940.10">
    <property type="entry name" value="NusB-like"/>
    <property type="match status" value="1"/>
</dbReference>
<evidence type="ECO:0000256" key="1">
    <source>
        <dbReference type="ARBA" id="ARBA00005952"/>
    </source>
</evidence>
<dbReference type="PANTHER" id="PTHR11078:SF3">
    <property type="entry name" value="ANTITERMINATION NUSB DOMAIN-CONTAINING PROTEIN"/>
    <property type="match status" value="1"/>
</dbReference>
<protein>
    <recommendedName>
        <fullName evidence="6">Transcription antitermination protein NusB</fullName>
    </recommendedName>
    <alternativeName>
        <fullName evidence="6">Antitermination factor NusB</fullName>
    </alternativeName>
</protein>
<dbReference type="HAMAP" id="MF_00073">
    <property type="entry name" value="NusB"/>
    <property type="match status" value="1"/>
</dbReference>
<evidence type="ECO:0000256" key="2">
    <source>
        <dbReference type="ARBA" id="ARBA00022814"/>
    </source>
</evidence>
<comment type="similarity">
    <text evidence="1 6">Belongs to the NusB family.</text>
</comment>
<evidence type="ECO:0000259" key="7">
    <source>
        <dbReference type="Pfam" id="PF01029"/>
    </source>
</evidence>
<keyword evidence="4 6" id="KW-0805">Transcription regulation</keyword>
<comment type="function">
    <text evidence="6">Involved in transcription antitermination. Required for transcription of ribosomal RNA (rRNA) genes. Binds specifically to the boxA antiterminator sequence of the ribosomal RNA (rrn) operons.</text>
</comment>
<dbReference type="AlphaFoldDB" id="A0A2P6AU68"/>
<reference evidence="9" key="1">
    <citation type="submission" date="2018-02" db="EMBL/GenBank/DDBJ databases">
        <title>Genome sequencing of Solimonas sp. HR-BB.</title>
        <authorList>
            <person name="Lee Y."/>
            <person name="Jeon C.O."/>
        </authorList>
    </citation>
    <scope>NUCLEOTIDE SEQUENCE [LARGE SCALE GENOMIC DNA]</scope>
    <source>
        <strain evidence="9">HR-E</strain>
    </source>
</reference>
<dbReference type="Pfam" id="PF01029">
    <property type="entry name" value="NusB"/>
    <property type="match status" value="1"/>
</dbReference>
<dbReference type="EMBL" id="PTQZ01000029">
    <property type="protein sequence ID" value="PQA49403.1"/>
    <property type="molecule type" value="Genomic_DNA"/>
</dbReference>
<gene>
    <name evidence="6" type="primary">nusB</name>
    <name evidence="8" type="ORF">C5O18_02455</name>
</gene>
<keyword evidence="5 6" id="KW-0804">Transcription</keyword>
<evidence type="ECO:0000313" key="8">
    <source>
        <dbReference type="EMBL" id="PQA49403.1"/>
    </source>
</evidence>
<dbReference type="GO" id="GO:0006353">
    <property type="term" value="P:DNA-templated transcription termination"/>
    <property type="evidence" value="ECO:0007669"/>
    <property type="project" value="UniProtKB-UniRule"/>
</dbReference>
<dbReference type="InterPro" id="IPR035926">
    <property type="entry name" value="NusB-like_sf"/>
</dbReference>
<dbReference type="OrthoDB" id="9789556at2"/>
<accession>A0A2P6AU68</accession>
<evidence type="ECO:0000256" key="4">
    <source>
        <dbReference type="ARBA" id="ARBA00023015"/>
    </source>
</evidence>
<keyword evidence="3 6" id="KW-0694">RNA-binding</keyword>
<organism evidence="8 9">
    <name type="scientific">Amnimonas aquatica</name>
    <dbReference type="NCBI Taxonomy" id="2094561"/>
    <lineage>
        <taxon>Bacteria</taxon>
        <taxon>Pseudomonadati</taxon>
        <taxon>Pseudomonadota</taxon>
        <taxon>Gammaproteobacteria</taxon>
        <taxon>Moraxellales</taxon>
        <taxon>Moraxellaceae</taxon>
        <taxon>Amnimonas</taxon>
    </lineage>
</organism>
<dbReference type="SUPFAM" id="SSF48013">
    <property type="entry name" value="NusB-like"/>
    <property type="match status" value="1"/>
</dbReference>
<keyword evidence="2 6" id="KW-0889">Transcription antitermination</keyword>
<dbReference type="NCBIfam" id="TIGR01951">
    <property type="entry name" value="nusB"/>
    <property type="match status" value="1"/>
</dbReference>
<sequence>MTQSAGPTPSARRKARRFVLQGLYEWQLSGNAAHEIEARYRVENAMHKVDLDYFHELLHRIQAEAETLDALFTPYLDRAFGSLDPVELATLRIGTYELKHRLDVPYRVVINEGIELAKTFGASESHKYINGVLDKLAADLRRVERG</sequence>
<dbReference type="GO" id="GO:0031564">
    <property type="term" value="P:transcription antitermination"/>
    <property type="evidence" value="ECO:0007669"/>
    <property type="project" value="UniProtKB-KW"/>
</dbReference>
<dbReference type="InterPro" id="IPR011605">
    <property type="entry name" value="NusB_fam"/>
</dbReference>
<dbReference type="GO" id="GO:0003723">
    <property type="term" value="F:RNA binding"/>
    <property type="evidence" value="ECO:0007669"/>
    <property type="project" value="UniProtKB-UniRule"/>
</dbReference>
<dbReference type="PANTHER" id="PTHR11078">
    <property type="entry name" value="N UTILIZATION SUBSTANCE PROTEIN B-RELATED"/>
    <property type="match status" value="1"/>
</dbReference>
<evidence type="ECO:0000256" key="5">
    <source>
        <dbReference type="ARBA" id="ARBA00023163"/>
    </source>
</evidence>
<feature type="domain" description="NusB/RsmB/TIM44" evidence="7">
    <location>
        <begin position="13"/>
        <end position="137"/>
    </location>
</feature>
<evidence type="ECO:0000256" key="6">
    <source>
        <dbReference type="HAMAP-Rule" id="MF_00073"/>
    </source>
</evidence>